<dbReference type="Gene3D" id="3.40.50.2000">
    <property type="entry name" value="Glycogen Phosphorylase B"/>
    <property type="match status" value="2"/>
</dbReference>
<comment type="caution">
    <text evidence="3">The sequence shown here is derived from an EMBL/GenBank/DDBJ whole genome shotgun (WGS) entry which is preliminary data.</text>
</comment>
<dbReference type="SUPFAM" id="SSF53756">
    <property type="entry name" value="UDP-Glycosyltransferase/glycogen phosphorylase"/>
    <property type="match status" value="1"/>
</dbReference>
<keyword evidence="3" id="KW-0808">Transferase</keyword>
<evidence type="ECO:0000259" key="1">
    <source>
        <dbReference type="Pfam" id="PF00534"/>
    </source>
</evidence>
<name>A0A015Y593_BACFG</name>
<feature type="domain" description="Glycosyl transferase family 1" evidence="1">
    <location>
        <begin position="187"/>
        <end position="344"/>
    </location>
</feature>
<gene>
    <name evidence="3" type="ORF">M136_3866</name>
</gene>
<dbReference type="EMBL" id="JGDJ01000262">
    <property type="protein sequence ID" value="EXZ27087.1"/>
    <property type="molecule type" value="Genomic_DNA"/>
</dbReference>
<dbReference type="RefSeq" id="WP_005798387.1">
    <property type="nucleotide sequence ID" value="NZ_JGDJ01000262.1"/>
</dbReference>
<proteinExistence type="predicted"/>
<feature type="domain" description="Glycosyltransferase subfamily 4-like N-terminal" evidence="2">
    <location>
        <begin position="14"/>
        <end position="149"/>
    </location>
</feature>
<dbReference type="Pfam" id="PF13439">
    <property type="entry name" value="Glyco_transf_4"/>
    <property type="match status" value="1"/>
</dbReference>
<sequence length="373" mass="42076">MRVLQLGKFYPFSGGIERVMYDLADGLSERNIRCDILCASVVGKGNLDITVNDKFSIYAANSYVKIMSTIISPSMIFELKRIMHNYDIIHIHHPDPMAALALFLSGFTGPVILHWHSDIIKQKKMLLFYSILQNWLLKRSKLVVTTSPLYLDGSPFLRDFKEKCVSVPIGVDKKVDAEDGSDIHLIKKKYSGRKIIYSLGRLIYYKGYEYLIDAASYLDDSYIILIGGGGPMYTLLQEQIKDKGLEEKVKLLGRVADDMMSKYYQACDLFCMSSIERTEAFGIAQIEAMSFGKPIVATKIPGSGVAWVNEDGVTGINVECRDSKGLAMAFKQILSDDALYHKLSLGALVRYQTLFTKKNMIDNVLTIYEKMLR</sequence>
<accession>A0A015Y593</accession>
<evidence type="ECO:0000313" key="4">
    <source>
        <dbReference type="Proteomes" id="UP000022082"/>
    </source>
</evidence>
<dbReference type="AlphaFoldDB" id="A0A015Y593"/>
<evidence type="ECO:0000259" key="2">
    <source>
        <dbReference type="Pfam" id="PF13439"/>
    </source>
</evidence>
<reference evidence="3 4" key="1">
    <citation type="submission" date="2014-02" db="EMBL/GenBank/DDBJ databases">
        <authorList>
            <person name="Sears C."/>
            <person name="Carroll K."/>
            <person name="Sack B.R."/>
            <person name="Qadri F."/>
            <person name="Myers L.L."/>
            <person name="Chung G.-T."/>
            <person name="Escheverria P."/>
            <person name="Fraser C.M."/>
            <person name="Sadzewicz L."/>
            <person name="Shefchek K.A."/>
            <person name="Tallon L."/>
            <person name="Das S.P."/>
            <person name="Daugherty S."/>
            <person name="Mongodin E.F."/>
        </authorList>
    </citation>
    <scope>NUCLEOTIDE SEQUENCE [LARGE SCALE GENOMIC DNA]</scope>
    <source>
        <strain evidence="3 4">S36L11</strain>
    </source>
</reference>
<dbReference type="Proteomes" id="UP000022082">
    <property type="component" value="Unassembled WGS sequence"/>
</dbReference>
<dbReference type="PANTHER" id="PTHR12526:SF627">
    <property type="entry name" value="D-RHAMNOSYLTRANSFERASE WBPZ"/>
    <property type="match status" value="1"/>
</dbReference>
<organism evidence="3 4">
    <name type="scientific">Bacteroides fragilis str. S36L11</name>
    <dbReference type="NCBI Taxonomy" id="1339327"/>
    <lineage>
        <taxon>Bacteria</taxon>
        <taxon>Pseudomonadati</taxon>
        <taxon>Bacteroidota</taxon>
        <taxon>Bacteroidia</taxon>
        <taxon>Bacteroidales</taxon>
        <taxon>Bacteroidaceae</taxon>
        <taxon>Bacteroides</taxon>
    </lineage>
</organism>
<dbReference type="InterPro" id="IPR028098">
    <property type="entry name" value="Glyco_trans_4-like_N"/>
</dbReference>
<dbReference type="PANTHER" id="PTHR12526">
    <property type="entry name" value="GLYCOSYLTRANSFERASE"/>
    <property type="match status" value="1"/>
</dbReference>
<protein>
    <submittedName>
        <fullName evidence="3">Glycosyl transferases group 1 family protein</fullName>
    </submittedName>
</protein>
<dbReference type="GO" id="GO:0016757">
    <property type="term" value="F:glycosyltransferase activity"/>
    <property type="evidence" value="ECO:0007669"/>
    <property type="project" value="InterPro"/>
</dbReference>
<dbReference type="PATRIC" id="fig|1339327.3.peg.4396"/>
<dbReference type="InterPro" id="IPR001296">
    <property type="entry name" value="Glyco_trans_1"/>
</dbReference>
<dbReference type="Pfam" id="PF00534">
    <property type="entry name" value="Glycos_transf_1"/>
    <property type="match status" value="1"/>
</dbReference>
<evidence type="ECO:0000313" key="3">
    <source>
        <dbReference type="EMBL" id="EXZ27087.1"/>
    </source>
</evidence>